<organism evidence="3 4">
    <name type="scientific">Mizuhopecten yessoensis</name>
    <name type="common">Japanese scallop</name>
    <name type="synonym">Patinopecten yessoensis</name>
    <dbReference type="NCBI Taxonomy" id="6573"/>
    <lineage>
        <taxon>Eukaryota</taxon>
        <taxon>Metazoa</taxon>
        <taxon>Spiralia</taxon>
        <taxon>Lophotrochozoa</taxon>
        <taxon>Mollusca</taxon>
        <taxon>Bivalvia</taxon>
        <taxon>Autobranchia</taxon>
        <taxon>Pteriomorphia</taxon>
        <taxon>Pectinida</taxon>
        <taxon>Pectinoidea</taxon>
        <taxon>Pectinidae</taxon>
        <taxon>Mizuhopecten</taxon>
    </lineage>
</organism>
<dbReference type="GO" id="GO:0005815">
    <property type="term" value="C:microtubule organizing center"/>
    <property type="evidence" value="ECO:0007669"/>
    <property type="project" value="TreeGrafter"/>
</dbReference>
<keyword evidence="1" id="KW-0175">Coiled coil</keyword>
<dbReference type="GO" id="GO:0060271">
    <property type="term" value="P:cilium assembly"/>
    <property type="evidence" value="ECO:0007669"/>
    <property type="project" value="TreeGrafter"/>
</dbReference>
<dbReference type="PANTHER" id="PTHR18950">
    <property type="entry name" value="PROGESTERONE-INDUCED BLOCKING FACTOR 1"/>
    <property type="match status" value="1"/>
</dbReference>
<feature type="region of interest" description="Disordered" evidence="2">
    <location>
        <begin position="716"/>
        <end position="774"/>
    </location>
</feature>
<evidence type="ECO:0000256" key="1">
    <source>
        <dbReference type="SAM" id="Coils"/>
    </source>
</evidence>
<evidence type="ECO:0000313" key="3">
    <source>
        <dbReference type="EMBL" id="OWF56246.1"/>
    </source>
</evidence>
<dbReference type="InterPro" id="IPR026205">
    <property type="entry name" value="PIBF1"/>
</dbReference>
<dbReference type="AlphaFoldDB" id="A0A210R5N7"/>
<evidence type="ECO:0000313" key="4">
    <source>
        <dbReference type="Proteomes" id="UP000242188"/>
    </source>
</evidence>
<evidence type="ECO:0000256" key="2">
    <source>
        <dbReference type="SAM" id="MobiDB-lite"/>
    </source>
</evidence>
<comment type="caution">
    <text evidence="3">The sequence shown here is derived from an EMBL/GenBank/DDBJ whole genome shotgun (WGS) entry which is preliminary data.</text>
</comment>
<gene>
    <name evidence="3" type="ORF">KP79_PYT13230</name>
</gene>
<keyword evidence="4" id="KW-1185">Reference proteome</keyword>
<reference evidence="3 4" key="1">
    <citation type="journal article" date="2017" name="Nat. Ecol. Evol.">
        <title>Scallop genome provides insights into evolution of bilaterian karyotype and development.</title>
        <authorList>
            <person name="Wang S."/>
            <person name="Zhang J."/>
            <person name="Jiao W."/>
            <person name="Li J."/>
            <person name="Xun X."/>
            <person name="Sun Y."/>
            <person name="Guo X."/>
            <person name="Huan P."/>
            <person name="Dong B."/>
            <person name="Zhang L."/>
            <person name="Hu X."/>
            <person name="Sun X."/>
            <person name="Wang J."/>
            <person name="Zhao C."/>
            <person name="Wang Y."/>
            <person name="Wang D."/>
            <person name="Huang X."/>
            <person name="Wang R."/>
            <person name="Lv J."/>
            <person name="Li Y."/>
            <person name="Zhang Z."/>
            <person name="Liu B."/>
            <person name="Lu W."/>
            <person name="Hui Y."/>
            <person name="Liang J."/>
            <person name="Zhou Z."/>
            <person name="Hou R."/>
            <person name="Li X."/>
            <person name="Liu Y."/>
            <person name="Li H."/>
            <person name="Ning X."/>
            <person name="Lin Y."/>
            <person name="Zhao L."/>
            <person name="Xing Q."/>
            <person name="Dou J."/>
            <person name="Li Y."/>
            <person name="Mao J."/>
            <person name="Guo H."/>
            <person name="Dou H."/>
            <person name="Li T."/>
            <person name="Mu C."/>
            <person name="Jiang W."/>
            <person name="Fu Q."/>
            <person name="Fu X."/>
            <person name="Miao Y."/>
            <person name="Liu J."/>
            <person name="Yu Q."/>
            <person name="Li R."/>
            <person name="Liao H."/>
            <person name="Li X."/>
            <person name="Kong Y."/>
            <person name="Jiang Z."/>
            <person name="Chourrout D."/>
            <person name="Li R."/>
            <person name="Bao Z."/>
        </authorList>
    </citation>
    <scope>NUCLEOTIDE SEQUENCE [LARGE SCALE GENOMIC DNA]</scope>
    <source>
        <strain evidence="3 4">PY_sf001</strain>
    </source>
</reference>
<feature type="compositionally biased region" description="Polar residues" evidence="2">
    <location>
        <begin position="21"/>
        <end position="30"/>
    </location>
</feature>
<accession>A0A210R5N7</accession>
<feature type="coiled-coil region" evidence="1">
    <location>
        <begin position="378"/>
        <end position="430"/>
    </location>
</feature>
<protein>
    <submittedName>
        <fullName evidence="3">Progesterone-induced-blocking factor 1</fullName>
    </submittedName>
</protein>
<feature type="coiled-coil region" evidence="1">
    <location>
        <begin position="474"/>
        <end position="550"/>
    </location>
</feature>
<feature type="coiled-coil region" evidence="1">
    <location>
        <begin position="584"/>
        <end position="674"/>
    </location>
</feature>
<name>A0A210R5N7_MIZYE</name>
<feature type="coiled-coil region" evidence="1">
    <location>
        <begin position="71"/>
        <end position="162"/>
    </location>
</feature>
<feature type="coiled-coil region" evidence="1">
    <location>
        <begin position="191"/>
        <end position="239"/>
    </location>
</feature>
<sequence>MAANDLSKTFDEIESDELSGLETTAPTDLTMSPDRDIDRRERKTKITRQLIEKKQLAHDLQLLRIELSQKNLNTENMKAQSLQKVEELEEKLHDALHEKQILTARLESQLSIQEQESRRRQELIKSELEDVRQRQRHLESTNERLQEKAGNVRRTLKDLDISEDKYYELRSKSEEDISLRDFVAVHLYEAIRPLQTEIDQLRLRNKTLEEETNSYSKDVVELREKLDEERQSHGELRVKFQKISMDYTDTKSQVKVDNYRVENYDRVKGDRDNLESDTLDLQRQLTVLDGAHKSLQKERDDLYSDCTAAKQSLSLLKQDKEYLTKQVSDLSNRITFAEEKTQQSNLNLEDSKRSREEMYEKYVTSRDQYKSEYENKLKDELEQIRTRTNAEIDRLRTSTREMYERENRNLREAKEMSISERDRAQAAERETTTKYDQLLTEFRQLQMSGDSRMSELKNEVKLKGFEAERTQMVHEQTVRNLTESQLEVEKLQKKNEVLTKEYYCLQGSMDKRLLELESEISDKQSKLTAYEKIEKELDDVVMQAAEVNNEQEAEKVLFSYGYGANMPSTAKRRLQQSVHLARRVLQLEKINTNLRKDVDREKSKIKQLAEELKSSNSILDQAQQPYNYLIESIRQRDASLQKQKEYIYSLEHDREALEKEREDFLRTKNQMSLDLERLLNQKEEMSVMKQVVMNLSNHPTGAKKASVVPRDMVRPRSSAVHVPHHTFEPQDDPNILKPGSISLTRDKSQWAKKLKQKNMSEQPKYSQVYATATS</sequence>
<dbReference type="Proteomes" id="UP000242188">
    <property type="component" value="Unassembled WGS sequence"/>
</dbReference>
<dbReference type="OrthoDB" id="299638at2759"/>
<proteinExistence type="predicted"/>
<feature type="region of interest" description="Disordered" evidence="2">
    <location>
        <begin position="1"/>
        <end position="34"/>
    </location>
</feature>
<dbReference type="PANTHER" id="PTHR18950:SF0">
    <property type="entry name" value="PROGESTERONE IMMUNOMODULATORY BINDING FACTOR 1"/>
    <property type="match status" value="1"/>
</dbReference>
<dbReference type="STRING" id="6573.A0A210R5N7"/>
<dbReference type="EMBL" id="NEDP02000239">
    <property type="protein sequence ID" value="OWF56246.1"/>
    <property type="molecule type" value="Genomic_DNA"/>
</dbReference>
<feature type="compositionally biased region" description="Polar residues" evidence="2">
    <location>
        <begin position="757"/>
        <end position="774"/>
    </location>
</feature>